<dbReference type="Proteomes" id="UP000490800">
    <property type="component" value="Unassembled WGS sequence"/>
</dbReference>
<feature type="transmembrane region" description="Helical" evidence="1">
    <location>
        <begin position="327"/>
        <end position="358"/>
    </location>
</feature>
<feature type="transmembrane region" description="Helical" evidence="1">
    <location>
        <begin position="272"/>
        <end position="290"/>
    </location>
</feature>
<organism evidence="2 3">
    <name type="scientific">Paenibacillus lutrae</name>
    <dbReference type="NCBI Taxonomy" id="2078573"/>
    <lineage>
        <taxon>Bacteria</taxon>
        <taxon>Bacillati</taxon>
        <taxon>Bacillota</taxon>
        <taxon>Bacilli</taxon>
        <taxon>Bacillales</taxon>
        <taxon>Paenibacillaceae</taxon>
        <taxon>Paenibacillus</taxon>
    </lineage>
</organism>
<proteinExistence type="predicted"/>
<feature type="transmembrane region" description="Helical" evidence="1">
    <location>
        <begin position="364"/>
        <end position="383"/>
    </location>
</feature>
<dbReference type="AlphaFoldDB" id="A0A7X3FL22"/>
<dbReference type="EMBL" id="RHLK01000012">
    <property type="protein sequence ID" value="MVP01459.1"/>
    <property type="molecule type" value="Genomic_DNA"/>
</dbReference>
<comment type="caution">
    <text evidence="2">The sequence shown here is derived from an EMBL/GenBank/DDBJ whole genome shotgun (WGS) entry which is preliminary data.</text>
</comment>
<sequence>MNRPLKIFIISFIFSLFFCIMLPFEPSSKTVIEIGATGEKNINSKGTEVWIKQLIVDGREIPYSEMNLPSGWEIVNGVPVSVKEQPSKLIWKGKGKTVFISLVSHPYSGKAEIIVNEEISNYDLYSQDEKIEQFEYNTKFSFLDIFKYVLFIVMISGFVYLMIYIITSNNVLRKINSSIIYYMLPLSIWLIYWLAFFPGLMSGDSLDQWRQIHTLELNDAHPAFHTLINWLLTQFWDSPAIISLSQIIFMVIIFGKTMVLLERKFNVSRITLILLCLVISILPVNGMLLNNLWKDIPYSICLLWLTLLLMKVFLTSGNWLVSKKNQALLIGVLILLTLLRHNGFVPAFGIMFCLLIYYRSFWKTSLKILFVVFLSFFIFKNGIYNQLNIAPTPKVLSYSIPIHHIGALLNQDIVLSTKEKQIIDELMPSELWKDNFHKYTVDTLIYNSNFNMRVFDEKDISGDFLKVWLGLTLKNPGIVLKDWMHMTSIVWEMREPINSKNLYTETTIVNSIPGATYNLHSQSKIPSVKETLLKYFNLTMDHNLSWIIWRPALLLLFSLFGFYVLFKKYGWKISIVYLPLMLNLSSIFLAIPAQQLRYIYSATLILPIIITLCFYKRTDK</sequence>
<keyword evidence="1" id="KW-0812">Transmembrane</keyword>
<accession>A0A7X3FL22</accession>
<feature type="transmembrane region" description="Helical" evidence="1">
    <location>
        <begin position="145"/>
        <end position="167"/>
    </location>
</feature>
<evidence type="ECO:0000313" key="2">
    <source>
        <dbReference type="EMBL" id="MVP01459.1"/>
    </source>
</evidence>
<gene>
    <name evidence="2" type="ORF">EDM21_18335</name>
</gene>
<feature type="transmembrane region" description="Helical" evidence="1">
    <location>
        <begin position="179"/>
        <end position="201"/>
    </location>
</feature>
<feature type="transmembrane region" description="Helical" evidence="1">
    <location>
        <begin position="296"/>
        <end position="315"/>
    </location>
</feature>
<name>A0A7X3FL22_9BACL</name>
<evidence type="ECO:0000256" key="1">
    <source>
        <dbReference type="SAM" id="Phobius"/>
    </source>
</evidence>
<keyword evidence="1" id="KW-1133">Transmembrane helix</keyword>
<feature type="transmembrane region" description="Helical" evidence="1">
    <location>
        <begin position="573"/>
        <end position="592"/>
    </location>
</feature>
<feature type="transmembrane region" description="Helical" evidence="1">
    <location>
        <begin position="7"/>
        <end position="24"/>
    </location>
</feature>
<keyword evidence="3" id="KW-1185">Reference proteome</keyword>
<feature type="transmembrane region" description="Helical" evidence="1">
    <location>
        <begin position="598"/>
        <end position="615"/>
    </location>
</feature>
<evidence type="ECO:0000313" key="3">
    <source>
        <dbReference type="Proteomes" id="UP000490800"/>
    </source>
</evidence>
<evidence type="ECO:0008006" key="4">
    <source>
        <dbReference type="Google" id="ProtNLM"/>
    </source>
</evidence>
<dbReference type="RefSeq" id="WP_157337862.1">
    <property type="nucleotide sequence ID" value="NZ_RHLK01000012.1"/>
</dbReference>
<dbReference type="OrthoDB" id="2137478at2"/>
<feature type="transmembrane region" description="Helical" evidence="1">
    <location>
        <begin position="547"/>
        <end position="566"/>
    </location>
</feature>
<protein>
    <recommendedName>
        <fullName evidence="4">Glycosyltransferase RgtA/B/C/D-like domain-containing protein</fullName>
    </recommendedName>
</protein>
<reference evidence="2 3" key="1">
    <citation type="journal article" date="2019" name="Microorganisms">
        <title>Paenibacillus lutrae sp. nov., A Chitinolytic Species Isolated from A River Otter in Castril Natural Park, Granada, Spain.</title>
        <authorList>
            <person name="Rodriguez M."/>
            <person name="Reina J.C."/>
            <person name="Bejar V."/>
            <person name="Llamas I."/>
        </authorList>
    </citation>
    <scope>NUCLEOTIDE SEQUENCE [LARGE SCALE GENOMIC DNA]</scope>
    <source>
        <strain evidence="2 3">N10</strain>
    </source>
</reference>
<keyword evidence="1" id="KW-0472">Membrane</keyword>
<feature type="transmembrane region" description="Helical" evidence="1">
    <location>
        <begin position="240"/>
        <end position="260"/>
    </location>
</feature>